<evidence type="ECO:0000256" key="1">
    <source>
        <dbReference type="ARBA" id="ARBA00022448"/>
    </source>
</evidence>
<dbReference type="EMBL" id="CP025682">
    <property type="protein sequence ID" value="AUN96240.1"/>
    <property type="molecule type" value="Genomic_DNA"/>
</dbReference>
<dbReference type="Gene3D" id="1.20.120.10">
    <property type="entry name" value="Cytochrome c/b562"/>
    <property type="match status" value="1"/>
</dbReference>
<evidence type="ECO:0000256" key="6">
    <source>
        <dbReference type="PIRSR" id="PIRSR000027-1"/>
    </source>
</evidence>
<gene>
    <name evidence="9" type="ORF">C0099_15605</name>
</gene>
<dbReference type="GO" id="GO:0009055">
    <property type="term" value="F:electron transfer activity"/>
    <property type="evidence" value="ECO:0007669"/>
    <property type="project" value="InterPro"/>
</dbReference>
<evidence type="ECO:0000256" key="8">
    <source>
        <dbReference type="SAM" id="SignalP"/>
    </source>
</evidence>
<keyword evidence="8" id="KW-0732">Signal</keyword>
<dbReference type="KEGG" id="atw:C0099_15605"/>
<evidence type="ECO:0000313" key="10">
    <source>
        <dbReference type="Proteomes" id="UP000242205"/>
    </source>
</evidence>
<evidence type="ECO:0000256" key="2">
    <source>
        <dbReference type="ARBA" id="ARBA00022617"/>
    </source>
</evidence>
<feature type="signal peptide" evidence="8">
    <location>
        <begin position="1"/>
        <end position="23"/>
    </location>
</feature>
<name>A0A2I6SAF1_9RHOO</name>
<dbReference type="PRINTS" id="PR00608">
    <property type="entry name" value="CYTCHROMECII"/>
</dbReference>
<dbReference type="GO" id="GO:0020037">
    <property type="term" value="F:heme binding"/>
    <property type="evidence" value="ECO:0007669"/>
    <property type="project" value="InterPro"/>
</dbReference>
<dbReference type="InterPro" id="IPR002321">
    <property type="entry name" value="Cyt_c_II"/>
</dbReference>
<dbReference type="AlphaFoldDB" id="A0A2I6SAF1"/>
<keyword evidence="10" id="KW-1185">Reference proteome</keyword>
<dbReference type="GO" id="GO:0042597">
    <property type="term" value="C:periplasmic space"/>
    <property type="evidence" value="ECO:0007669"/>
    <property type="project" value="InterPro"/>
</dbReference>
<comment type="PTM">
    <text evidence="7">Binds 1 heme group per subunit.</text>
</comment>
<dbReference type="InterPro" id="IPR015984">
    <property type="entry name" value="Cyt_c_prime_subgr"/>
</dbReference>
<sequence length="156" mass="16684">MHKTLIAAALGALTVGASTLALAQSTEDLIKYRQSGYTFMSWNMGKIKAQVVDGKVPYDQAQVVAAANAIAAIANSGMGALYPKGSDMGTGWKETRLKPEFFEEPEKVREIAVNFVQQANKLQEVAAAGDQGAIKAQFGEVGKACKACHDNYRAEE</sequence>
<accession>A0A2I6SAF1</accession>
<keyword evidence="2 7" id="KW-0349">Heme</keyword>
<evidence type="ECO:0000256" key="5">
    <source>
        <dbReference type="ARBA" id="ARBA00023004"/>
    </source>
</evidence>
<evidence type="ECO:0000256" key="4">
    <source>
        <dbReference type="ARBA" id="ARBA00022982"/>
    </source>
</evidence>
<keyword evidence="1" id="KW-0813">Transport</keyword>
<dbReference type="InterPro" id="IPR010980">
    <property type="entry name" value="Cyt_c/b562"/>
</dbReference>
<feature type="binding site" description="covalent" evidence="7">
    <location>
        <position position="145"/>
    </location>
    <ligand>
        <name>heme c</name>
        <dbReference type="ChEBI" id="CHEBI:61717"/>
    </ligand>
</feature>
<feature type="chain" id="PRO_5014442835" evidence="8">
    <location>
        <begin position="24"/>
        <end position="156"/>
    </location>
</feature>
<dbReference type="PIRSF" id="PIRSF000027">
    <property type="entry name" value="Cytc_c_prime"/>
    <property type="match status" value="1"/>
</dbReference>
<dbReference type="GO" id="GO:0005506">
    <property type="term" value="F:iron ion binding"/>
    <property type="evidence" value="ECO:0007669"/>
    <property type="project" value="InterPro"/>
</dbReference>
<reference evidence="9 10" key="1">
    <citation type="submission" date="2018-01" db="EMBL/GenBank/DDBJ databases">
        <authorList>
            <person name="Fu G.-Y."/>
        </authorList>
    </citation>
    <scope>NUCLEOTIDE SEQUENCE [LARGE SCALE GENOMIC DNA]</scope>
    <source>
        <strain evidence="9 10">SY39</strain>
    </source>
</reference>
<dbReference type="RefSeq" id="WP_102248281.1">
    <property type="nucleotide sequence ID" value="NZ_CP025682.1"/>
</dbReference>
<dbReference type="SUPFAM" id="SSF47175">
    <property type="entry name" value="Cytochromes"/>
    <property type="match status" value="1"/>
</dbReference>
<proteinExistence type="predicted"/>
<dbReference type="GO" id="GO:0022900">
    <property type="term" value="P:electron transport chain"/>
    <property type="evidence" value="ECO:0007669"/>
    <property type="project" value="InterPro"/>
</dbReference>
<evidence type="ECO:0000256" key="7">
    <source>
        <dbReference type="PIRSR" id="PIRSR000027-2"/>
    </source>
</evidence>
<dbReference type="InterPro" id="IPR012127">
    <property type="entry name" value="Cyt_c_prime"/>
</dbReference>
<evidence type="ECO:0000256" key="3">
    <source>
        <dbReference type="ARBA" id="ARBA00022723"/>
    </source>
</evidence>
<dbReference type="Pfam" id="PF01322">
    <property type="entry name" value="Cytochrom_C_2"/>
    <property type="match status" value="1"/>
</dbReference>
<evidence type="ECO:0000313" key="9">
    <source>
        <dbReference type="EMBL" id="AUN96240.1"/>
    </source>
</evidence>
<keyword evidence="4" id="KW-0249">Electron transport</keyword>
<keyword evidence="5 6" id="KW-0408">Iron</keyword>
<dbReference type="Proteomes" id="UP000242205">
    <property type="component" value="Chromosome"/>
</dbReference>
<organism evidence="9 10">
    <name type="scientific">Pseudazoarcus pumilus</name>
    <dbReference type="NCBI Taxonomy" id="2067960"/>
    <lineage>
        <taxon>Bacteria</taxon>
        <taxon>Pseudomonadati</taxon>
        <taxon>Pseudomonadota</taxon>
        <taxon>Betaproteobacteria</taxon>
        <taxon>Rhodocyclales</taxon>
        <taxon>Zoogloeaceae</taxon>
        <taxon>Pseudazoarcus</taxon>
    </lineage>
</organism>
<dbReference type="OrthoDB" id="5520910at2"/>
<feature type="binding site" description="covalent" evidence="7">
    <location>
        <position position="148"/>
    </location>
    <ligand>
        <name>heme c</name>
        <dbReference type="ChEBI" id="CHEBI:61717"/>
    </ligand>
</feature>
<dbReference type="PROSITE" id="PS51009">
    <property type="entry name" value="CYTCII"/>
    <property type="match status" value="1"/>
</dbReference>
<feature type="binding site" description="axial binding residue" evidence="6">
    <location>
        <position position="149"/>
    </location>
    <ligand>
        <name>heme c</name>
        <dbReference type="ChEBI" id="CHEBI:61717"/>
    </ligand>
    <ligandPart>
        <name>Fe</name>
        <dbReference type="ChEBI" id="CHEBI:18248"/>
    </ligandPart>
</feature>
<keyword evidence="3 6" id="KW-0479">Metal-binding</keyword>
<protein>
    <submittedName>
        <fullName evidence="9">Cytochrome C</fullName>
    </submittedName>
</protein>